<proteinExistence type="predicted"/>
<dbReference type="Proteomes" id="UP000219947">
    <property type="component" value="Unassembled WGS sequence"/>
</dbReference>
<comment type="caution">
    <text evidence="2">The sequence shown here is derived from an EMBL/GenBank/DDBJ whole genome shotgun (WGS) entry which is preliminary data.</text>
</comment>
<accession>A0A2A8D706</accession>
<name>A0A2A8D706_9MICC</name>
<reference evidence="2" key="1">
    <citation type="submission" date="2017-10" db="EMBL/GenBank/DDBJ databases">
        <title>Kefir isolates.</title>
        <authorList>
            <person name="Kim Y."/>
            <person name="Blasche S."/>
        </authorList>
    </citation>
    <scope>NUCLEOTIDE SEQUENCE [LARGE SCALE GENOMIC DNA]</scope>
    <source>
        <strain evidence="2">OG2-2</strain>
    </source>
</reference>
<keyword evidence="3" id="KW-1185">Reference proteome</keyword>
<dbReference type="AlphaFoldDB" id="A0A2A8D706"/>
<keyword evidence="1" id="KW-0472">Membrane</keyword>
<dbReference type="RefSeq" id="WP_070662734.1">
    <property type="nucleotide sequence ID" value="NZ_CAURLQ010000009.1"/>
</dbReference>
<evidence type="ECO:0000313" key="2">
    <source>
        <dbReference type="EMBL" id="PEN16583.1"/>
    </source>
</evidence>
<feature type="transmembrane region" description="Helical" evidence="1">
    <location>
        <begin position="70"/>
        <end position="93"/>
    </location>
</feature>
<organism evidence="2 3">
    <name type="scientific">Rothia dentocariosa</name>
    <dbReference type="NCBI Taxonomy" id="2047"/>
    <lineage>
        <taxon>Bacteria</taxon>
        <taxon>Bacillati</taxon>
        <taxon>Actinomycetota</taxon>
        <taxon>Actinomycetes</taxon>
        <taxon>Micrococcales</taxon>
        <taxon>Micrococcaceae</taxon>
        <taxon>Rothia</taxon>
    </lineage>
</organism>
<protein>
    <submittedName>
        <fullName evidence="2">Peptidase E</fullName>
    </submittedName>
</protein>
<dbReference type="EMBL" id="PDEV01000001">
    <property type="protein sequence ID" value="PEN16583.1"/>
    <property type="molecule type" value="Genomic_DNA"/>
</dbReference>
<evidence type="ECO:0000256" key="1">
    <source>
        <dbReference type="SAM" id="Phobius"/>
    </source>
</evidence>
<feature type="transmembrane region" description="Helical" evidence="1">
    <location>
        <begin position="42"/>
        <end position="63"/>
    </location>
</feature>
<keyword evidence="1" id="KW-0812">Transmembrane</keyword>
<keyword evidence="1" id="KW-1133">Transmembrane helix</keyword>
<evidence type="ECO:0000313" key="3">
    <source>
        <dbReference type="Proteomes" id="UP000219947"/>
    </source>
</evidence>
<gene>
    <name evidence="2" type="ORF">CRM92_00630</name>
</gene>
<sequence>MIVLFAVMIILLIPALWAYSYIWRGLNRRVIAAVKVVDPVITLGPYAMGCWGLLTAWVGINIWATGTAALVGSIVTLSGAALCFLWAGFWVLMHCLGGQTPGKRPLWWREAVAAKYAWRNLERMPAYFGARTSILPVQNPRIVKPYSGSWTRPVGATLEGYLPDGKSREGFDEYGRPMPRMYPVGPEPTIFEVARWGKSVSADRLLYTFLPTAPFERLRLAGTIRGPFTFAGEVPHGAVTKWPRRSGANRAFGNYAKLGDITERRVELLIDHRLIAALQTTRECYERRHSWMLAFTDIMPNDLLYSTTDDGFLQITFGTVAEGYEEPWIFTSTQKDTPRLRRQVARAMRVRKILKQTSAELMDWYFVPKISEFPHGPVTNELPEEFYFSSNIMVTNRHESSARATGETH</sequence>